<dbReference type="Gene3D" id="1.20.1280.50">
    <property type="match status" value="1"/>
</dbReference>
<dbReference type="SUPFAM" id="SSF52047">
    <property type="entry name" value="RNI-like"/>
    <property type="match status" value="1"/>
</dbReference>
<sequence>MESTPETHTVTCNGPCGRTVLPSSASTSGLILISGSDLRYWFCDRCQLKLCPMNWKRCGGPDVPGGTRKVIKVSEEHLDSSVLPPEMWTGIFAELSPRQLLQVRLVCRHWRDIVDGSGSLKDKLTVNFTKSVTIDQDYKPAHLLPVHGANFKLSKIASVGSWWPPFGHNLVEISFSSCKVSLPDLLEMLKHAPNLQVLELLYHDESSEFADPPNFRLDKVEKLTLDGRNITQLSEVFLDICRNLKSLRLTWNFYGNHDDCVKPLEMAKFVGDLRNTLEELYINSSDEIVTELLKLDGLKLKKVALLDDPVDYKLLVQLYQKYPALEYLDIHEVVDLGFIVEKIRNEMVHMLPNLKHLSINVGPYFGADLTCLSNFTKLQSLALYGYQEQNISAYAFDLPDGGMPNLKELYLEGIYFPYNRLQQFLAKTPNVHTLIIEYENLFDTWSDFLTAIGTLKLLRKLSIDMITFKKSTRCPFQCLPTLNILNMNLGAMPPSLANMVLGLCPHLQDFHANSISNSKSTINDEVLRVILNQLCKVKLEHAK</sequence>
<dbReference type="PANTHER" id="PTHR38926:SF5">
    <property type="entry name" value="F-BOX AND LEUCINE-RICH REPEAT PROTEIN 6"/>
    <property type="match status" value="1"/>
</dbReference>
<dbReference type="SMART" id="SM00256">
    <property type="entry name" value="FBOX"/>
    <property type="match status" value="1"/>
</dbReference>
<dbReference type="Gene3D" id="3.80.10.10">
    <property type="entry name" value="Ribonuclease Inhibitor"/>
    <property type="match status" value="2"/>
</dbReference>
<organism evidence="2">
    <name type="scientific">Culex pipiens</name>
    <name type="common">House mosquito</name>
    <dbReference type="NCBI Taxonomy" id="7175"/>
    <lineage>
        <taxon>Eukaryota</taxon>
        <taxon>Metazoa</taxon>
        <taxon>Ecdysozoa</taxon>
        <taxon>Arthropoda</taxon>
        <taxon>Hexapoda</taxon>
        <taxon>Insecta</taxon>
        <taxon>Pterygota</taxon>
        <taxon>Neoptera</taxon>
        <taxon>Endopterygota</taxon>
        <taxon>Diptera</taxon>
        <taxon>Nematocera</taxon>
        <taxon>Culicoidea</taxon>
        <taxon>Culicidae</taxon>
        <taxon>Culicinae</taxon>
        <taxon>Culicini</taxon>
        <taxon>Culex</taxon>
        <taxon>Culex</taxon>
    </lineage>
</organism>
<reference evidence="2" key="1">
    <citation type="submission" date="2021-05" db="EMBL/GenBank/DDBJ databases">
        <authorList>
            <person name="Alioto T."/>
            <person name="Alioto T."/>
            <person name="Gomez Garrido J."/>
        </authorList>
    </citation>
    <scope>NUCLEOTIDE SEQUENCE</scope>
</reference>
<dbReference type="PANTHER" id="PTHR38926">
    <property type="entry name" value="F-BOX DOMAIN CONTAINING PROTEIN, EXPRESSED"/>
    <property type="match status" value="1"/>
</dbReference>
<proteinExistence type="predicted"/>
<dbReference type="InterPro" id="IPR036047">
    <property type="entry name" value="F-box-like_dom_sf"/>
</dbReference>
<dbReference type="InterPro" id="IPR032675">
    <property type="entry name" value="LRR_dom_sf"/>
</dbReference>
<dbReference type="Pfam" id="PF12937">
    <property type="entry name" value="F-box-like"/>
    <property type="match status" value="1"/>
</dbReference>
<evidence type="ECO:0000313" key="2">
    <source>
        <dbReference type="EMBL" id="CAG6444310.1"/>
    </source>
</evidence>
<dbReference type="EMBL" id="HBUE01002583">
    <property type="protein sequence ID" value="CAG6444310.1"/>
    <property type="molecule type" value="Transcribed_RNA"/>
</dbReference>
<dbReference type="SUPFAM" id="SSF81383">
    <property type="entry name" value="F-box domain"/>
    <property type="match status" value="1"/>
</dbReference>
<dbReference type="PROSITE" id="PS50181">
    <property type="entry name" value="FBOX"/>
    <property type="match status" value="1"/>
</dbReference>
<dbReference type="AlphaFoldDB" id="A0A8D7ZUV8"/>
<feature type="domain" description="F-box" evidence="1">
    <location>
        <begin position="77"/>
        <end position="124"/>
    </location>
</feature>
<name>A0A8D7ZUV8_CULPI</name>
<accession>A0A8D7ZUV8</accession>
<evidence type="ECO:0000259" key="1">
    <source>
        <dbReference type="PROSITE" id="PS50181"/>
    </source>
</evidence>
<protein>
    <submittedName>
        <fullName evidence="2">(northern house mosquito) hypothetical protein</fullName>
    </submittedName>
</protein>
<dbReference type="InterPro" id="IPR001810">
    <property type="entry name" value="F-box_dom"/>
</dbReference>